<name>A0A5K7ZEB8_9BACT</name>
<evidence type="ECO:0000313" key="16">
    <source>
        <dbReference type="EMBL" id="BBO80392.1"/>
    </source>
</evidence>
<evidence type="ECO:0000256" key="8">
    <source>
        <dbReference type="ARBA" id="ARBA00022741"/>
    </source>
</evidence>
<evidence type="ECO:0000256" key="3">
    <source>
        <dbReference type="ARBA" id="ARBA00012438"/>
    </source>
</evidence>
<keyword evidence="5" id="KW-0597">Phosphoprotein</keyword>
<dbReference type="InterPro" id="IPR033479">
    <property type="entry name" value="dCache_1"/>
</dbReference>
<keyword evidence="13 14" id="KW-0472">Membrane</keyword>
<dbReference type="GO" id="GO:0005886">
    <property type="term" value="C:plasma membrane"/>
    <property type="evidence" value="ECO:0007669"/>
    <property type="project" value="UniProtKB-SubCell"/>
</dbReference>
<evidence type="ECO:0000256" key="14">
    <source>
        <dbReference type="SAM" id="Phobius"/>
    </source>
</evidence>
<dbReference type="Pfam" id="PF02743">
    <property type="entry name" value="dCache_1"/>
    <property type="match status" value="1"/>
</dbReference>
<dbReference type="GO" id="GO:0005524">
    <property type="term" value="F:ATP binding"/>
    <property type="evidence" value="ECO:0007669"/>
    <property type="project" value="UniProtKB-KW"/>
</dbReference>
<evidence type="ECO:0000256" key="11">
    <source>
        <dbReference type="ARBA" id="ARBA00022989"/>
    </source>
</evidence>
<comment type="catalytic activity">
    <reaction evidence="1">
        <text>ATP + protein L-histidine = ADP + protein N-phospho-L-histidine.</text>
        <dbReference type="EC" id="2.7.13.3"/>
    </reaction>
</comment>
<dbReference type="Gene3D" id="1.10.287.130">
    <property type="match status" value="1"/>
</dbReference>
<dbReference type="PRINTS" id="PR00344">
    <property type="entry name" value="BCTRLSENSOR"/>
</dbReference>
<keyword evidence="10" id="KW-0067">ATP-binding</keyword>
<dbReference type="EC" id="2.7.13.3" evidence="3"/>
<dbReference type="PROSITE" id="PS50109">
    <property type="entry name" value="HIS_KIN"/>
    <property type="match status" value="1"/>
</dbReference>
<keyword evidence="6" id="KW-0808">Transferase</keyword>
<keyword evidence="8" id="KW-0547">Nucleotide-binding</keyword>
<dbReference type="EMBL" id="AP021876">
    <property type="protein sequence ID" value="BBO80392.1"/>
    <property type="molecule type" value="Genomic_DNA"/>
</dbReference>
<keyword evidence="9 16" id="KW-0418">Kinase</keyword>
<feature type="transmembrane region" description="Helical" evidence="14">
    <location>
        <begin position="20"/>
        <end position="38"/>
    </location>
</feature>
<accession>A0A5K7ZEB8</accession>
<evidence type="ECO:0000256" key="12">
    <source>
        <dbReference type="ARBA" id="ARBA00023012"/>
    </source>
</evidence>
<dbReference type="SUPFAM" id="SSF55874">
    <property type="entry name" value="ATPase domain of HSP90 chaperone/DNA topoisomerase II/histidine kinase"/>
    <property type="match status" value="1"/>
</dbReference>
<dbReference type="SMART" id="SM00387">
    <property type="entry name" value="HATPase_c"/>
    <property type="match status" value="1"/>
</dbReference>
<dbReference type="InterPro" id="IPR003661">
    <property type="entry name" value="HisK_dim/P_dom"/>
</dbReference>
<dbReference type="Proteomes" id="UP000425960">
    <property type="component" value="Chromosome"/>
</dbReference>
<gene>
    <name evidence="16" type="ORF">DSCO28_09580</name>
</gene>
<comment type="subcellular location">
    <subcellularLocation>
        <location evidence="2">Cell membrane</location>
        <topology evidence="2">Multi-pass membrane protein</topology>
    </subcellularLocation>
</comment>
<keyword evidence="11 14" id="KW-1133">Transmembrane helix</keyword>
<dbReference type="CDD" id="cd18774">
    <property type="entry name" value="PDC2_HK_sensor"/>
    <property type="match status" value="1"/>
</dbReference>
<evidence type="ECO:0000256" key="5">
    <source>
        <dbReference type="ARBA" id="ARBA00022553"/>
    </source>
</evidence>
<dbReference type="Gene3D" id="3.30.450.20">
    <property type="entry name" value="PAS domain"/>
    <property type="match status" value="2"/>
</dbReference>
<protein>
    <recommendedName>
        <fullName evidence="3">histidine kinase</fullName>
        <ecNumber evidence="3">2.7.13.3</ecNumber>
    </recommendedName>
</protein>
<dbReference type="PANTHER" id="PTHR43065:SF46">
    <property type="entry name" value="C4-DICARBOXYLATE TRANSPORT SENSOR PROTEIN DCTB"/>
    <property type="match status" value="1"/>
</dbReference>
<dbReference type="InterPro" id="IPR004358">
    <property type="entry name" value="Sig_transdc_His_kin-like_C"/>
</dbReference>
<dbReference type="AlphaFoldDB" id="A0A5K7ZEB8"/>
<evidence type="ECO:0000256" key="6">
    <source>
        <dbReference type="ARBA" id="ARBA00022679"/>
    </source>
</evidence>
<evidence type="ECO:0000256" key="2">
    <source>
        <dbReference type="ARBA" id="ARBA00004651"/>
    </source>
</evidence>
<sequence>MPQKSTKNSAPAYAGVKRFVLINMIVVPFIPFLLALIIGNHSFSKSLQESTIGAMERIAADHRQMIESFLLERKNDLELIVNTTRFDEIVQPGRLDAVFDELQQTSSAFVDLGIFDATGMHVAYHGPFDLTGKNYRQTDWFQQTLENSIYISDVFLGFRNVPHFIIAVAQKEAGRNWVIRATVDSQRFNNLVRKIRIGKTGEAYLLNRQGVLQTDRRSGGNLMETPAEKIPLPANGRTINSFIHRQGTEEPFLYATCWLKDNNWILVIRQEKADAFMALQNARLPILFICLVGGGCIIAAAFTLTGVIVRKMEQTDAEKALLNQQLIGASRLAELGEMAAGFAHEINNPLQIISSELSMIRVLHEEMVESAELTPGESFDQVNDSVAQIKMQLERCARITAAILKFGRQGESSAEELDLTVVIPEITQMVQKKAEVNGILLQKELPSLPIRVYADASRLQQVVLNLLNNAMDAIMDHHGTAGGSVIVSISQGDNGSATISVKDNGSGITQENMGKIFSPFFTTKPVGKGTGLGLSVCYGIVQKMGGKMEVASSAGQGTTFSIVLPTLPSAA</sequence>
<dbReference type="GO" id="GO:0000155">
    <property type="term" value="F:phosphorelay sensor kinase activity"/>
    <property type="evidence" value="ECO:0007669"/>
    <property type="project" value="InterPro"/>
</dbReference>
<dbReference type="InterPro" id="IPR036097">
    <property type="entry name" value="HisK_dim/P_sf"/>
</dbReference>
<dbReference type="Pfam" id="PF02518">
    <property type="entry name" value="HATPase_c"/>
    <property type="match status" value="1"/>
</dbReference>
<evidence type="ECO:0000259" key="15">
    <source>
        <dbReference type="PROSITE" id="PS50109"/>
    </source>
</evidence>
<keyword evidence="7 14" id="KW-0812">Transmembrane</keyword>
<feature type="domain" description="Histidine kinase" evidence="15">
    <location>
        <begin position="341"/>
        <end position="568"/>
    </location>
</feature>
<keyword evidence="4" id="KW-1003">Cell membrane</keyword>
<organism evidence="16 17">
    <name type="scientific">Desulfosarcina ovata subsp. sediminis</name>
    <dbReference type="NCBI Taxonomy" id="885957"/>
    <lineage>
        <taxon>Bacteria</taxon>
        <taxon>Pseudomonadati</taxon>
        <taxon>Thermodesulfobacteriota</taxon>
        <taxon>Desulfobacteria</taxon>
        <taxon>Desulfobacterales</taxon>
        <taxon>Desulfosarcinaceae</taxon>
        <taxon>Desulfosarcina</taxon>
    </lineage>
</organism>
<dbReference type="PANTHER" id="PTHR43065">
    <property type="entry name" value="SENSOR HISTIDINE KINASE"/>
    <property type="match status" value="1"/>
</dbReference>
<evidence type="ECO:0000256" key="9">
    <source>
        <dbReference type="ARBA" id="ARBA00022777"/>
    </source>
</evidence>
<proteinExistence type="predicted"/>
<feature type="transmembrane region" description="Helical" evidence="14">
    <location>
        <begin position="286"/>
        <end position="309"/>
    </location>
</feature>
<evidence type="ECO:0000256" key="4">
    <source>
        <dbReference type="ARBA" id="ARBA00022475"/>
    </source>
</evidence>
<dbReference type="InterPro" id="IPR003594">
    <property type="entry name" value="HATPase_dom"/>
</dbReference>
<dbReference type="InterPro" id="IPR036890">
    <property type="entry name" value="HATPase_C_sf"/>
</dbReference>
<dbReference type="InterPro" id="IPR005467">
    <property type="entry name" value="His_kinase_dom"/>
</dbReference>
<evidence type="ECO:0000256" key="13">
    <source>
        <dbReference type="ARBA" id="ARBA00023136"/>
    </source>
</evidence>
<dbReference type="SUPFAM" id="SSF47384">
    <property type="entry name" value="Homodimeric domain of signal transducing histidine kinase"/>
    <property type="match status" value="1"/>
</dbReference>
<dbReference type="Gene3D" id="3.30.565.10">
    <property type="entry name" value="Histidine kinase-like ATPase, C-terminal domain"/>
    <property type="match status" value="1"/>
</dbReference>
<reference evidence="16 17" key="1">
    <citation type="submission" date="2019-11" db="EMBL/GenBank/DDBJ databases">
        <title>Comparative genomics of hydrocarbon-degrading Desulfosarcina strains.</title>
        <authorList>
            <person name="Watanabe M."/>
            <person name="Kojima H."/>
            <person name="Fukui M."/>
        </authorList>
    </citation>
    <scope>NUCLEOTIDE SEQUENCE [LARGE SCALE GENOMIC DNA]</scope>
    <source>
        <strain evidence="16 17">28bB2T</strain>
    </source>
</reference>
<evidence type="ECO:0000256" key="7">
    <source>
        <dbReference type="ARBA" id="ARBA00022692"/>
    </source>
</evidence>
<evidence type="ECO:0000313" key="17">
    <source>
        <dbReference type="Proteomes" id="UP000425960"/>
    </source>
</evidence>
<dbReference type="RefSeq" id="WP_155321366.1">
    <property type="nucleotide sequence ID" value="NZ_AP021876.1"/>
</dbReference>
<evidence type="ECO:0000256" key="10">
    <source>
        <dbReference type="ARBA" id="ARBA00022840"/>
    </source>
</evidence>
<keyword evidence="12" id="KW-0902">Two-component regulatory system</keyword>
<dbReference type="KEGG" id="dov:DSCO28_09580"/>
<dbReference type="CDD" id="cd00082">
    <property type="entry name" value="HisKA"/>
    <property type="match status" value="1"/>
</dbReference>
<evidence type="ECO:0000256" key="1">
    <source>
        <dbReference type="ARBA" id="ARBA00000085"/>
    </source>
</evidence>